<dbReference type="KEGG" id="sbh:SBI_00300"/>
<protein>
    <recommendedName>
        <fullName evidence="3">AG1 protein</fullName>
    </recommendedName>
</protein>
<dbReference type="RefSeq" id="WP_014172900.1">
    <property type="nucleotide sequence ID" value="NC_016582.1"/>
</dbReference>
<accession>D7BWR5</accession>
<dbReference type="STRING" id="749414.SBI_00300"/>
<evidence type="ECO:0000313" key="1">
    <source>
        <dbReference type="EMBL" id="ADI03421.1"/>
    </source>
</evidence>
<name>D7BWR5_STRBB</name>
<dbReference type="eggNOG" id="ENOG5033ZEV">
    <property type="taxonomic scope" value="Bacteria"/>
</dbReference>
<dbReference type="HOGENOM" id="CLU_146757_0_0_11"/>
<sequence length="151" mass="15991">MSFDDEWERAKARAMGDGPARMRLNQLVAAGGGGGGGGALVVKRDDLGRVGHAAYELHGGLRAAGGHAKATSKAAGTDLTTDHFATGAALTKVADTWQSQVDTLLEACARISNHLDYSTKRYGDEDATIATGLHDAHKRLLIPSRIAEYYR</sequence>
<gene>
    <name evidence="1" type="ordered locus">SBI_00300</name>
</gene>
<dbReference type="PATRIC" id="fig|749414.3.peg.312"/>
<keyword evidence="2" id="KW-1185">Reference proteome</keyword>
<reference evidence="1 2" key="1">
    <citation type="journal article" date="2010" name="J. Bacteriol.">
        <title>Genome sequence of the milbemycin-producing bacterium Streptomyces bingchenggensis.</title>
        <authorList>
            <person name="Wang X.J."/>
            <person name="Yan Y.J."/>
            <person name="Zhang B."/>
            <person name="An J."/>
            <person name="Wang J.J."/>
            <person name="Tian J."/>
            <person name="Jiang L."/>
            <person name="Chen Y.H."/>
            <person name="Huang S.X."/>
            <person name="Yin M."/>
            <person name="Zhang J."/>
            <person name="Gao A.L."/>
            <person name="Liu C.X."/>
            <person name="Zhu Z.X."/>
            <person name="Xiang W.S."/>
        </authorList>
    </citation>
    <scope>NUCLEOTIDE SEQUENCE [LARGE SCALE GENOMIC DNA]</scope>
    <source>
        <strain evidence="1 2">BCW-1</strain>
    </source>
</reference>
<evidence type="ECO:0008006" key="3">
    <source>
        <dbReference type="Google" id="ProtNLM"/>
    </source>
</evidence>
<dbReference type="AlphaFoldDB" id="D7BWR5"/>
<dbReference type="EMBL" id="CP002047">
    <property type="protein sequence ID" value="ADI03421.1"/>
    <property type="molecule type" value="Genomic_DNA"/>
</dbReference>
<dbReference type="Proteomes" id="UP000000377">
    <property type="component" value="Chromosome"/>
</dbReference>
<evidence type="ECO:0000313" key="2">
    <source>
        <dbReference type="Proteomes" id="UP000000377"/>
    </source>
</evidence>
<organism evidence="1 2">
    <name type="scientific">Streptomyces bingchenggensis (strain BCW-1)</name>
    <dbReference type="NCBI Taxonomy" id="749414"/>
    <lineage>
        <taxon>Bacteria</taxon>
        <taxon>Bacillati</taxon>
        <taxon>Actinomycetota</taxon>
        <taxon>Actinomycetes</taxon>
        <taxon>Kitasatosporales</taxon>
        <taxon>Streptomycetaceae</taxon>
        <taxon>Streptomyces</taxon>
    </lineage>
</organism>
<proteinExistence type="predicted"/>